<geneLocation type="mitochondrion" evidence="11"/>
<keyword evidence="3" id="KW-0547">Nucleotide-binding</keyword>
<sequence length="719" mass="80186">MGAADANVQRLTETLSKFGLGPFQQVQHHAAVMTSADQVTALGSLPVSSVLAKNLVLKDKKKKIFLVVIEHDRELDLKVLPKQLPGATGPLRFVRGDEVEHLLAVPPGSVTPLAVINDQSNTAVVIVSAGIVKAQSVLVHPLINTATVQMPSADLLEFIKQSGNQLHVVDLDVIPTVAETTTQAPAPAAERAKKEVGATGIDIPKTSKTFGPWFSQVVSRSEMIDYYDISGCYILRPWSYFIWEEIQNYFNARIKKMGVKNSYFPLFVSEDALRKEKDHVEGFSAEVAWVTRAGKKDLEKAIAIRPTSETVMYPLMAKWIRSHRDLPLKLNQWSNVVRWEFKHPTPFIRSREFLWQEGHTAHATKDEAAKEVLEILDLYASVYEELLACPIIKGRKTEREKFAGADYTTTAEAFIPTNGRGVQGATSHCLGQNFSKMFKIVFQDDTKHDGAKHDDDTSHKQHVWQNSWGLTTRSIGVMVMIHGDDKGLVLPPRVAPVQVVFIPIYFSNADENQRINDAIDAYANALSEAGVRCETDLRTLYTPGWKYNHWELKGVPIRIEIGPQDLKKNQVTGCRRDSGRKFSLAHDNVVKGVMDMLETIQHDMLINAKAECDARIKKCMTWAEFMVLLNQGNRVLVPFCEEEQCEDQVKERSRVESESVEEDDDDSAAALADTGDFEKLTGSAKSLCIPFAQPDLPANSACFGCGQPAKSWTMFGRSY</sequence>
<evidence type="ECO:0000256" key="2">
    <source>
        <dbReference type="ARBA" id="ARBA00022598"/>
    </source>
</evidence>
<dbReference type="GO" id="GO:0005737">
    <property type="term" value="C:cytoplasm"/>
    <property type="evidence" value="ECO:0007669"/>
    <property type="project" value="InterPro"/>
</dbReference>
<dbReference type="InterPro" id="IPR017449">
    <property type="entry name" value="Pro-tRNA_synth_II"/>
</dbReference>
<dbReference type="AlphaFoldDB" id="A0A0G4IS66"/>
<dbReference type="HAMAP" id="MF_01571">
    <property type="entry name" value="Pro_tRNA_synth_type3"/>
    <property type="match status" value="1"/>
</dbReference>
<evidence type="ECO:0000256" key="4">
    <source>
        <dbReference type="ARBA" id="ARBA00022840"/>
    </source>
</evidence>
<dbReference type="InterPro" id="IPR002316">
    <property type="entry name" value="Pro-tRNA-ligase_IIa"/>
</dbReference>
<dbReference type="PROSITE" id="PS50862">
    <property type="entry name" value="AA_TRNA_LIGASE_II"/>
    <property type="match status" value="1"/>
</dbReference>
<accession>A0A0G4IS66</accession>
<dbReference type="FunFam" id="3.30.110.30:FF:000001">
    <property type="entry name" value="Bifunctional glutamate/proline--tRNA ligase"/>
    <property type="match status" value="1"/>
</dbReference>
<dbReference type="OrthoDB" id="1350766at2759"/>
<keyword evidence="11" id="KW-0496">Mitochondrion</keyword>
<evidence type="ECO:0000256" key="6">
    <source>
        <dbReference type="ARBA" id="ARBA00023146"/>
    </source>
</evidence>
<dbReference type="CDD" id="cd00778">
    <property type="entry name" value="ProRS_core_arch_euk"/>
    <property type="match status" value="1"/>
</dbReference>
<dbReference type="SUPFAM" id="SSF52954">
    <property type="entry name" value="Class II aaRS ABD-related"/>
    <property type="match status" value="1"/>
</dbReference>
<dbReference type="Pfam" id="PF04073">
    <property type="entry name" value="tRNA_edit"/>
    <property type="match status" value="1"/>
</dbReference>
<evidence type="ECO:0000256" key="8">
    <source>
        <dbReference type="ARBA" id="ARBA00047671"/>
    </source>
</evidence>
<evidence type="ECO:0000256" key="1">
    <source>
        <dbReference type="ARBA" id="ARBA00012831"/>
    </source>
</evidence>
<dbReference type="NCBIfam" id="TIGR00408">
    <property type="entry name" value="proS_fam_I"/>
    <property type="match status" value="1"/>
</dbReference>
<dbReference type="GO" id="GO:0005524">
    <property type="term" value="F:ATP binding"/>
    <property type="evidence" value="ECO:0007669"/>
    <property type="project" value="UniProtKB-KW"/>
</dbReference>
<dbReference type="InterPro" id="IPR033721">
    <property type="entry name" value="ProRS_core_arch_euk"/>
</dbReference>
<dbReference type="FunFam" id="3.40.50.800:FF:000005">
    <property type="entry name" value="bifunctional glutamate/proline--tRNA ligase"/>
    <property type="match status" value="1"/>
</dbReference>
<dbReference type="InterPro" id="IPR002314">
    <property type="entry name" value="aa-tRNA-synt_IIb"/>
</dbReference>
<dbReference type="CDD" id="cd00862">
    <property type="entry name" value="ProRS_anticodon_zinc"/>
    <property type="match status" value="1"/>
</dbReference>
<organism evidence="10 12">
    <name type="scientific">Plasmodiophora brassicae</name>
    <name type="common">Clubroot disease agent</name>
    <dbReference type="NCBI Taxonomy" id="37360"/>
    <lineage>
        <taxon>Eukaryota</taxon>
        <taxon>Sar</taxon>
        <taxon>Rhizaria</taxon>
        <taxon>Endomyxa</taxon>
        <taxon>Phytomyxea</taxon>
        <taxon>Plasmodiophorida</taxon>
        <taxon>Plasmodiophoridae</taxon>
        <taxon>Plasmodiophora</taxon>
    </lineage>
</organism>
<reference evidence="11 13" key="2">
    <citation type="submission" date="2018-03" db="EMBL/GenBank/DDBJ databases">
        <authorList>
            <person name="Fogelqvist J."/>
        </authorList>
    </citation>
    <scope>NUCLEOTIDE SEQUENCE [LARGE SCALE GENOMIC DNA]</scope>
</reference>
<dbReference type="InterPro" id="IPR004499">
    <property type="entry name" value="Pro-tRNA-ligase_IIa_arc-type"/>
</dbReference>
<keyword evidence="12" id="KW-1185">Reference proteome</keyword>
<evidence type="ECO:0000259" key="9">
    <source>
        <dbReference type="PROSITE" id="PS50862"/>
    </source>
</evidence>
<dbReference type="InterPro" id="IPR004154">
    <property type="entry name" value="Anticodon-bd"/>
</dbReference>
<dbReference type="Gene3D" id="3.40.50.800">
    <property type="entry name" value="Anticodon-binding domain"/>
    <property type="match status" value="1"/>
</dbReference>
<dbReference type="EMBL" id="OVEO01000005">
    <property type="protein sequence ID" value="SPQ96091.1"/>
    <property type="molecule type" value="Genomic_DNA"/>
</dbReference>
<dbReference type="InterPro" id="IPR006195">
    <property type="entry name" value="aa-tRNA-synth_II"/>
</dbReference>
<dbReference type="InterPro" id="IPR016061">
    <property type="entry name" value="Pro-tRNA_ligase_II_C"/>
</dbReference>
<name>A0A0G4IS66_PLABS</name>
<evidence type="ECO:0000256" key="5">
    <source>
        <dbReference type="ARBA" id="ARBA00022917"/>
    </source>
</evidence>
<dbReference type="OMA" id="EVYWVTH"/>
<dbReference type="PRINTS" id="PR01046">
    <property type="entry name" value="TRNASYNTHPRO"/>
</dbReference>
<dbReference type="Pfam" id="PF03129">
    <property type="entry name" value="HGTP_anticodon"/>
    <property type="match status" value="1"/>
</dbReference>
<evidence type="ECO:0000313" key="13">
    <source>
        <dbReference type="Proteomes" id="UP000290189"/>
    </source>
</evidence>
<dbReference type="Gene3D" id="3.30.110.30">
    <property type="entry name" value="C-terminal domain of ProRS"/>
    <property type="match status" value="1"/>
</dbReference>
<dbReference type="Pfam" id="PF09180">
    <property type="entry name" value="ProRS-C_1"/>
    <property type="match status" value="1"/>
</dbReference>
<evidence type="ECO:0000256" key="3">
    <source>
        <dbReference type="ARBA" id="ARBA00022741"/>
    </source>
</evidence>
<dbReference type="InterPro" id="IPR036754">
    <property type="entry name" value="YbaK/aa-tRNA-synt-asso_dom_sf"/>
</dbReference>
<keyword evidence="5" id="KW-0648">Protein biosynthesis</keyword>
<proteinExistence type="inferred from homology"/>
<dbReference type="Proteomes" id="UP000290189">
    <property type="component" value="Unassembled WGS sequence"/>
</dbReference>
<dbReference type="GO" id="GO:0002161">
    <property type="term" value="F:aminoacyl-tRNA deacylase activity"/>
    <property type="evidence" value="ECO:0007669"/>
    <property type="project" value="InterPro"/>
</dbReference>
<reference evidence="10 12" key="1">
    <citation type="submission" date="2015-02" db="EMBL/GenBank/DDBJ databases">
        <authorList>
            <person name="Chooi Y.-H."/>
        </authorList>
    </citation>
    <scope>NUCLEOTIDE SEQUENCE [LARGE SCALE GENOMIC DNA]</scope>
    <source>
        <strain evidence="10">E3</strain>
    </source>
</reference>
<dbReference type="InterPro" id="IPR007214">
    <property type="entry name" value="YbaK/aa-tRNA-synth-assoc-dom"/>
</dbReference>
<evidence type="ECO:0000313" key="10">
    <source>
        <dbReference type="EMBL" id="CEO98090.1"/>
    </source>
</evidence>
<protein>
    <recommendedName>
        <fullName evidence="1">proline--tRNA ligase</fullName>
        <ecNumber evidence="1">6.1.1.15</ecNumber>
    </recommendedName>
    <alternativeName>
        <fullName evidence="7">Prolyl-tRNA synthetase</fullName>
    </alternativeName>
</protein>
<dbReference type="PANTHER" id="PTHR43382">
    <property type="entry name" value="PROLYL-TRNA SYNTHETASE"/>
    <property type="match status" value="1"/>
</dbReference>
<dbReference type="GO" id="GO:0006433">
    <property type="term" value="P:prolyl-tRNA aminoacylation"/>
    <property type="evidence" value="ECO:0007669"/>
    <property type="project" value="InterPro"/>
</dbReference>
<keyword evidence="4" id="KW-0067">ATP-binding</keyword>
<keyword evidence="2" id="KW-0436">Ligase</keyword>
<dbReference type="SMART" id="SM00946">
    <property type="entry name" value="ProRS-C_1"/>
    <property type="match status" value="1"/>
</dbReference>
<dbReference type="EMBL" id="CDSF01000082">
    <property type="protein sequence ID" value="CEO98090.1"/>
    <property type="molecule type" value="Genomic_DNA"/>
</dbReference>
<dbReference type="SUPFAM" id="SSF64586">
    <property type="entry name" value="C-terminal domain of ProRS"/>
    <property type="match status" value="1"/>
</dbReference>
<dbReference type="SUPFAM" id="SSF55826">
    <property type="entry name" value="YbaK/ProRS associated domain"/>
    <property type="match status" value="1"/>
</dbReference>
<dbReference type="InterPro" id="IPR036621">
    <property type="entry name" value="Anticodon-bd_dom_sf"/>
</dbReference>
<dbReference type="STRING" id="37360.A0A0G4IS66"/>
<dbReference type="Gene3D" id="3.90.960.10">
    <property type="entry name" value="YbaK/aminoacyl-tRNA synthetase-associated domain"/>
    <property type="match status" value="1"/>
</dbReference>
<dbReference type="Proteomes" id="UP000039324">
    <property type="component" value="Unassembled WGS sequence"/>
</dbReference>
<dbReference type="GO" id="GO:0017101">
    <property type="term" value="C:aminoacyl-tRNA synthetase multienzyme complex"/>
    <property type="evidence" value="ECO:0007669"/>
    <property type="project" value="TreeGrafter"/>
</dbReference>
<dbReference type="GO" id="GO:0004827">
    <property type="term" value="F:proline-tRNA ligase activity"/>
    <property type="evidence" value="ECO:0007669"/>
    <property type="project" value="UniProtKB-EC"/>
</dbReference>
<comment type="catalytic activity">
    <reaction evidence="8">
        <text>tRNA(Pro) + L-proline + ATP = L-prolyl-tRNA(Pro) + AMP + diphosphate</text>
        <dbReference type="Rhea" id="RHEA:14305"/>
        <dbReference type="Rhea" id="RHEA-COMP:9700"/>
        <dbReference type="Rhea" id="RHEA-COMP:9702"/>
        <dbReference type="ChEBI" id="CHEBI:30616"/>
        <dbReference type="ChEBI" id="CHEBI:33019"/>
        <dbReference type="ChEBI" id="CHEBI:60039"/>
        <dbReference type="ChEBI" id="CHEBI:78442"/>
        <dbReference type="ChEBI" id="CHEBI:78532"/>
        <dbReference type="ChEBI" id="CHEBI:456215"/>
        <dbReference type="EC" id="6.1.1.15"/>
    </reaction>
</comment>
<dbReference type="EC" id="6.1.1.15" evidence="1"/>
<evidence type="ECO:0000256" key="7">
    <source>
        <dbReference type="ARBA" id="ARBA00029731"/>
    </source>
</evidence>
<dbReference type="PANTHER" id="PTHR43382:SF2">
    <property type="entry name" value="BIFUNCTIONAL GLUTAMATE_PROLINE--TRNA LIGASE"/>
    <property type="match status" value="1"/>
</dbReference>
<dbReference type="Pfam" id="PF00587">
    <property type="entry name" value="tRNA-synt_2b"/>
    <property type="match status" value="1"/>
</dbReference>
<feature type="domain" description="Aminoacyl-transfer RNA synthetases class-II family profile" evidence="9">
    <location>
        <begin position="242"/>
        <end position="491"/>
    </location>
</feature>
<gene>
    <name evidence="10" type="ORF">PBRA_006204</name>
    <name evidence="11" type="ORF">PLBR_LOCUS3306</name>
</gene>
<keyword evidence="6" id="KW-0030">Aminoacyl-tRNA synthetase</keyword>
<dbReference type="SUPFAM" id="SSF55681">
    <property type="entry name" value="Class II aaRS and biotin synthetases"/>
    <property type="match status" value="1"/>
</dbReference>
<evidence type="ECO:0000313" key="11">
    <source>
        <dbReference type="EMBL" id="SPQ96091.1"/>
    </source>
</evidence>
<dbReference type="FunFam" id="3.30.930.10:FF:000007">
    <property type="entry name" value="Bifunctional glutamate/proline--tRNA ligase"/>
    <property type="match status" value="1"/>
</dbReference>
<dbReference type="InterPro" id="IPR045864">
    <property type="entry name" value="aa-tRNA-synth_II/BPL/LPL"/>
</dbReference>
<evidence type="ECO:0000313" key="12">
    <source>
        <dbReference type="Proteomes" id="UP000039324"/>
    </source>
</evidence>
<dbReference type="Gene3D" id="3.30.930.10">
    <property type="entry name" value="Bira Bifunctional Protein, Domain 2"/>
    <property type="match status" value="1"/>
</dbReference>